<feature type="region of interest" description="Disordered" evidence="1">
    <location>
        <begin position="311"/>
        <end position="333"/>
    </location>
</feature>
<comment type="caution">
    <text evidence="2">The sequence shown here is derived from an EMBL/GenBank/DDBJ whole genome shotgun (WGS) entry which is preliminary data.</text>
</comment>
<feature type="compositionally biased region" description="Basic and acidic residues" evidence="1">
    <location>
        <begin position="90"/>
        <end position="102"/>
    </location>
</feature>
<dbReference type="AlphaFoldDB" id="A0A448WJB3"/>
<dbReference type="EMBL" id="CAAALY010016860">
    <property type="protein sequence ID" value="VEL13141.1"/>
    <property type="molecule type" value="Genomic_DNA"/>
</dbReference>
<feature type="region of interest" description="Disordered" evidence="1">
    <location>
        <begin position="181"/>
        <end position="294"/>
    </location>
</feature>
<evidence type="ECO:0000313" key="3">
    <source>
        <dbReference type="Proteomes" id="UP000784294"/>
    </source>
</evidence>
<feature type="compositionally biased region" description="Low complexity" evidence="1">
    <location>
        <begin position="65"/>
        <end position="77"/>
    </location>
</feature>
<evidence type="ECO:0000256" key="1">
    <source>
        <dbReference type="SAM" id="MobiDB-lite"/>
    </source>
</evidence>
<reference evidence="2" key="1">
    <citation type="submission" date="2018-11" db="EMBL/GenBank/DDBJ databases">
        <authorList>
            <consortium name="Pathogen Informatics"/>
        </authorList>
    </citation>
    <scope>NUCLEOTIDE SEQUENCE</scope>
</reference>
<name>A0A448WJB3_9PLAT</name>
<feature type="compositionally biased region" description="Gly residues" evidence="1">
    <location>
        <begin position="270"/>
        <end position="279"/>
    </location>
</feature>
<gene>
    <name evidence="2" type="ORF">PXEA_LOCUS6581</name>
</gene>
<dbReference type="Proteomes" id="UP000784294">
    <property type="component" value="Unassembled WGS sequence"/>
</dbReference>
<sequence>MEDLEERILSGVRSMLDNFQGRIVDLVHFKTGIASEPCHSYHHYTTLQRDKRSRPTDHLRTIYLSADSSDSNDYSSPPRSPGFSLGEGVDTARGHGARDVAKRRAAHRSLTSGSSGGGGSSGMSNSSSSTAGSANVSSIGTQGLVICPDGSCGSSCGNSRPQILIGGLTFASLCRARKLTPSESISSVRRTAGSGSSRPSGLVTTSTTLAHSSGSSDEAGSKASTRCRRGPRSGQSNRSAGGGVEFITTFGSDGDEDDGELDRNNEYINGDGGWGGMNGGPRRHHHPSSEHRPLTEAERLMRDRRRALATLSQQPKSLQTGTTVSASGPSASSVSSFATSLARSVAGPLSGGMTPMVVTTSSMRVNFLAITLLKSHILSSASVDI</sequence>
<proteinExistence type="predicted"/>
<accession>A0A448WJB3</accession>
<feature type="compositionally biased region" description="Polar residues" evidence="1">
    <location>
        <begin position="311"/>
        <end position="324"/>
    </location>
</feature>
<feature type="compositionally biased region" description="Low complexity" evidence="1">
    <location>
        <begin position="122"/>
        <end position="135"/>
    </location>
</feature>
<protein>
    <submittedName>
        <fullName evidence="2">Uncharacterized protein</fullName>
    </submittedName>
</protein>
<feature type="compositionally biased region" description="Polar residues" evidence="1">
    <location>
        <begin position="181"/>
        <end position="224"/>
    </location>
</feature>
<feature type="region of interest" description="Disordered" evidence="1">
    <location>
        <begin position="65"/>
        <end position="135"/>
    </location>
</feature>
<keyword evidence="3" id="KW-1185">Reference proteome</keyword>
<evidence type="ECO:0000313" key="2">
    <source>
        <dbReference type="EMBL" id="VEL13141.1"/>
    </source>
</evidence>
<organism evidence="2 3">
    <name type="scientific">Protopolystoma xenopodis</name>
    <dbReference type="NCBI Taxonomy" id="117903"/>
    <lineage>
        <taxon>Eukaryota</taxon>
        <taxon>Metazoa</taxon>
        <taxon>Spiralia</taxon>
        <taxon>Lophotrochozoa</taxon>
        <taxon>Platyhelminthes</taxon>
        <taxon>Monogenea</taxon>
        <taxon>Polyopisthocotylea</taxon>
        <taxon>Polystomatidea</taxon>
        <taxon>Polystomatidae</taxon>
        <taxon>Protopolystoma</taxon>
    </lineage>
</organism>